<comment type="caution">
    <text evidence="1">The sequence shown here is derived from an EMBL/GenBank/DDBJ whole genome shotgun (WGS) entry which is preliminary data.</text>
</comment>
<name>A0ABV6LR49_9BACI</name>
<dbReference type="SUPFAM" id="SSF46785">
    <property type="entry name" value="Winged helix' DNA-binding domain"/>
    <property type="match status" value="1"/>
</dbReference>
<protein>
    <recommendedName>
        <fullName evidence="3">HTH domain-containing protein</fullName>
    </recommendedName>
</protein>
<dbReference type="InterPro" id="IPR036390">
    <property type="entry name" value="WH_DNA-bd_sf"/>
</dbReference>
<accession>A0ABV6LR49</accession>
<proteinExistence type="predicted"/>
<dbReference type="InterPro" id="IPR036388">
    <property type="entry name" value="WH-like_DNA-bd_sf"/>
</dbReference>
<dbReference type="Proteomes" id="UP001589836">
    <property type="component" value="Unassembled WGS sequence"/>
</dbReference>
<dbReference type="RefSeq" id="WP_377349406.1">
    <property type="nucleotide sequence ID" value="NZ_JBHLTP010000012.1"/>
</dbReference>
<evidence type="ECO:0000313" key="1">
    <source>
        <dbReference type="EMBL" id="MFC0524886.1"/>
    </source>
</evidence>
<evidence type="ECO:0008006" key="3">
    <source>
        <dbReference type="Google" id="ProtNLM"/>
    </source>
</evidence>
<dbReference type="EMBL" id="JBHLTP010000012">
    <property type="protein sequence ID" value="MFC0524886.1"/>
    <property type="molecule type" value="Genomic_DNA"/>
</dbReference>
<gene>
    <name evidence="1" type="ORF">ACFFGV_15005</name>
</gene>
<dbReference type="Gene3D" id="1.10.10.10">
    <property type="entry name" value="Winged helix-like DNA-binding domain superfamily/Winged helix DNA-binding domain"/>
    <property type="match status" value="1"/>
</dbReference>
<evidence type="ECO:0000313" key="2">
    <source>
        <dbReference type="Proteomes" id="UP001589836"/>
    </source>
</evidence>
<organism evidence="1 2">
    <name type="scientific">Pontibacillus salicampi</name>
    <dbReference type="NCBI Taxonomy" id="1449801"/>
    <lineage>
        <taxon>Bacteria</taxon>
        <taxon>Bacillati</taxon>
        <taxon>Bacillota</taxon>
        <taxon>Bacilli</taxon>
        <taxon>Bacillales</taxon>
        <taxon>Bacillaceae</taxon>
        <taxon>Pontibacillus</taxon>
    </lineage>
</organism>
<reference evidence="1 2" key="1">
    <citation type="submission" date="2024-09" db="EMBL/GenBank/DDBJ databases">
        <authorList>
            <person name="Sun Q."/>
            <person name="Mori K."/>
        </authorList>
    </citation>
    <scope>NUCLEOTIDE SEQUENCE [LARGE SCALE GENOMIC DNA]</scope>
    <source>
        <strain evidence="1 2">NCAIM B.02529</strain>
    </source>
</reference>
<sequence length="296" mass="33243">MTINALVIGDRDSFHQMKQLAERIPSCELYYQDCSFVPPKHTTAIIYSSPSSKPLSARATYNKAEYVVNPTAAAVYSLLLKQRLLGHGGQWSLDIPNATAVSTHIQGDEVPQGHIHLYDSDTSIQELVEKHYINYSTNKHIHIATSLKEVYRSLLELKVPVSVLKPTITCMKEVLSTMLIEQVSLPSSPPTNTQPRGLTFPHTKKEGISLTTMQRLYRLCQMLGRETITAAELANHFSITLRSARRILTTLETHQLATITGEEQVKERGRPRYVYRLDFSLATQSASSLSKHMIHS</sequence>
<keyword evidence="2" id="KW-1185">Reference proteome</keyword>